<evidence type="ECO:0000256" key="1">
    <source>
        <dbReference type="SAM" id="Phobius"/>
    </source>
</evidence>
<keyword evidence="1" id="KW-0812">Transmembrane</keyword>
<dbReference type="Proteomes" id="UP001431926">
    <property type="component" value="Chromosome"/>
</dbReference>
<keyword evidence="3" id="KW-1185">Reference proteome</keyword>
<name>A0ABZ1ZIV9_STRAQ</name>
<feature type="transmembrane region" description="Helical" evidence="1">
    <location>
        <begin position="86"/>
        <end position="107"/>
    </location>
</feature>
<reference evidence="2" key="1">
    <citation type="submission" date="2022-10" db="EMBL/GenBank/DDBJ databases">
        <title>The complete genomes of actinobacterial strains from the NBC collection.</title>
        <authorList>
            <person name="Joergensen T.S."/>
            <person name="Alvarez Arevalo M."/>
            <person name="Sterndorff E.B."/>
            <person name="Faurdal D."/>
            <person name="Vuksanovic O."/>
            <person name="Mourched A.-S."/>
            <person name="Charusanti P."/>
            <person name="Shaw S."/>
            <person name="Blin K."/>
            <person name="Weber T."/>
        </authorList>
    </citation>
    <scope>NUCLEOTIDE SEQUENCE</scope>
    <source>
        <strain evidence="2">NBC_01436</strain>
    </source>
</reference>
<keyword evidence="1" id="KW-0472">Membrane</keyword>
<dbReference type="RefSeq" id="WP_329356954.1">
    <property type="nucleotide sequence ID" value="NZ_CP109490.1"/>
</dbReference>
<gene>
    <name evidence="2" type="ORF">OG367_20750</name>
</gene>
<dbReference type="EMBL" id="CP109491">
    <property type="protein sequence ID" value="WUX38518.1"/>
    <property type="molecule type" value="Genomic_DNA"/>
</dbReference>
<organism evidence="2 3">
    <name type="scientific">Streptomyces anulatus</name>
    <name type="common">Streptomyces chrysomallus</name>
    <dbReference type="NCBI Taxonomy" id="1892"/>
    <lineage>
        <taxon>Bacteria</taxon>
        <taxon>Bacillati</taxon>
        <taxon>Actinomycetota</taxon>
        <taxon>Actinomycetes</taxon>
        <taxon>Kitasatosporales</taxon>
        <taxon>Streptomycetaceae</taxon>
        <taxon>Streptomyces</taxon>
    </lineage>
</organism>
<sequence length="150" mass="15143">MYSIAAPGSASSVFGFLGSGGLAVCLTLWLVFGVIGKGKVQLTTFKAGLSAFVTGASYNAAGKIWSSPQQVVEQGWTGFGVGGGPGAFGEIGIGAACLALFILMLVAPLNPVRAAILYATASFTWPSAGVGSIWDVPSQFTAALFLIFGA</sequence>
<proteinExistence type="predicted"/>
<evidence type="ECO:0000313" key="2">
    <source>
        <dbReference type="EMBL" id="WUX38518.1"/>
    </source>
</evidence>
<protein>
    <submittedName>
        <fullName evidence="2">Uncharacterized protein</fullName>
    </submittedName>
</protein>
<evidence type="ECO:0000313" key="3">
    <source>
        <dbReference type="Proteomes" id="UP001431926"/>
    </source>
</evidence>
<feature type="transmembrane region" description="Helical" evidence="1">
    <location>
        <begin position="12"/>
        <end position="35"/>
    </location>
</feature>
<keyword evidence="1" id="KW-1133">Transmembrane helix</keyword>
<accession>A0ABZ1ZIV9</accession>